<evidence type="ECO:0000313" key="1">
    <source>
        <dbReference type="EMBL" id="KAF2677931.1"/>
    </source>
</evidence>
<keyword evidence="2" id="KW-1185">Reference proteome</keyword>
<proteinExistence type="predicted"/>
<reference evidence="1" key="1">
    <citation type="journal article" date="2020" name="Stud. Mycol.">
        <title>101 Dothideomycetes genomes: a test case for predicting lifestyles and emergence of pathogens.</title>
        <authorList>
            <person name="Haridas S."/>
            <person name="Albert R."/>
            <person name="Binder M."/>
            <person name="Bloem J."/>
            <person name="Labutti K."/>
            <person name="Salamov A."/>
            <person name="Andreopoulos B."/>
            <person name="Baker S."/>
            <person name="Barry K."/>
            <person name="Bills G."/>
            <person name="Bluhm B."/>
            <person name="Cannon C."/>
            <person name="Castanera R."/>
            <person name="Culley D."/>
            <person name="Daum C."/>
            <person name="Ezra D."/>
            <person name="Gonzalez J."/>
            <person name="Henrissat B."/>
            <person name="Kuo A."/>
            <person name="Liang C."/>
            <person name="Lipzen A."/>
            <person name="Lutzoni F."/>
            <person name="Magnuson J."/>
            <person name="Mondo S."/>
            <person name="Nolan M."/>
            <person name="Ohm R."/>
            <person name="Pangilinan J."/>
            <person name="Park H.-J."/>
            <person name="Ramirez L."/>
            <person name="Alfaro M."/>
            <person name="Sun H."/>
            <person name="Tritt A."/>
            <person name="Yoshinaga Y."/>
            <person name="Zwiers L.-H."/>
            <person name="Turgeon B."/>
            <person name="Goodwin S."/>
            <person name="Spatafora J."/>
            <person name="Crous P."/>
            <person name="Grigoriev I."/>
        </authorList>
    </citation>
    <scope>NUCLEOTIDE SEQUENCE</scope>
    <source>
        <strain evidence="1">CBS 122367</strain>
    </source>
</reference>
<name>A0A6G1IJ06_9PLEO</name>
<accession>A0A6G1IJ06</accession>
<sequence>MSLDDASHRQTGFLHLPPEIRNQVYDLATEVHPPKFPGRFPLKKNPRPVVVLPRTTSDTAKTIARAVVKEARALLRDPKREHLKNITSIIRDRHQGTNKKQPTRMFFSLTQVSRVVRYEYRPLYLKRTKFSICFSDLLDYTEDFLQNTGSEQPAIGDLRVDNEMACGDRIVVDLFPFLQLYRKSPDLHIEFDFFWPYSFPGYGGDSLFSIRDGSRWASYFALAVSGVLVICGSDPGYFNWKPRVLVTVQPEYREHWMMYERHRQISGLRRWSDKSGLYGPWLWVACGYTLPPDYSNLLKCLGEDLDRIDNRGQKLRFLLK</sequence>
<evidence type="ECO:0000313" key="2">
    <source>
        <dbReference type="Proteomes" id="UP000799291"/>
    </source>
</evidence>
<gene>
    <name evidence="1" type="ORF">K458DRAFT_436194</name>
</gene>
<dbReference type="AlphaFoldDB" id="A0A6G1IJ06"/>
<organism evidence="1 2">
    <name type="scientific">Lentithecium fluviatile CBS 122367</name>
    <dbReference type="NCBI Taxonomy" id="1168545"/>
    <lineage>
        <taxon>Eukaryota</taxon>
        <taxon>Fungi</taxon>
        <taxon>Dikarya</taxon>
        <taxon>Ascomycota</taxon>
        <taxon>Pezizomycotina</taxon>
        <taxon>Dothideomycetes</taxon>
        <taxon>Pleosporomycetidae</taxon>
        <taxon>Pleosporales</taxon>
        <taxon>Massarineae</taxon>
        <taxon>Lentitheciaceae</taxon>
        <taxon>Lentithecium</taxon>
    </lineage>
</organism>
<dbReference type="EMBL" id="MU005616">
    <property type="protein sequence ID" value="KAF2677931.1"/>
    <property type="molecule type" value="Genomic_DNA"/>
</dbReference>
<protein>
    <submittedName>
        <fullName evidence="1">Uncharacterized protein</fullName>
    </submittedName>
</protein>
<dbReference type="Proteomes" id="UP000799291">
    <property type="component" value="Unassembled WGS sequence"/>
</dbReference>
<dbReference type="OrthoDB" id="4133832at2759"/>